<gene>
    <name evidence="3" type="ORF">EWH70_30780</name>
</gene>
<name>A0A4Q7IZZ0_9PSEU</name>
<dbReference type="Proteomes" id="UP000292003">
    <property type="component" value="Unassembled WGS sequence"/>
</dbReference>
<dbReference type="SUPFAM" id="SSF49879">
    <property type="entry name" value="SMAD/FHA domain"/>
    <property type="match status" value="1"/>
</dbReference>
<keyword evidence="4" id="KW-1185">Reference proteome</keyword>
<dbReference type="RefSeq" id="WP_130479075.1">
    <property type="nucleotide sequence ID" value="NZ_SFCC01000019.1"/>
</dbReference>
<dbReference type="InterPro" id="IPR008984">
    <property type="entry name" value="SMAD_FHA_dom_sf"/>
</dbReference>
<evidence type="ECO:0000259" key="2">
    <source>
        <dbReference type="PROSITE" id="PS50006"/>
    </source>
</evidence>
<accession>A0A4Q7IZZ0</accession>
<dbReference type="PROSITE" id="PS50006">
    <property type="entry name" value="FHA_DOMAIN"/>
    <property type="match status" value="1"/>
</dbReference>
<reference evidence="3 4" key="1">
    <citation type="submission" date="2019-02" db="EMBL/GenBank/DDBJ databases">
        <title>Draft genome sequence of Amycolatopsis sp. 8-3EHSu isolated from roots of Suaeda maritima.</title>
        <authorList>
            <person name="Duangmal K."/>
            <person name="Chantavorakit T."/>
        </authorList>
    </citation>
    <scope>NUCLEOTIDE SEQUENCE [LARGE SCALE GENOMIC DNA]</scope>
    <source>
        <strain evidence="3 4">8-3EHSu</strain>
    </source>
</reference>
<evidence type="ECO:0000313" key="4">
    <source>
        <dbReference type="Proteomes" id="UP000292003"/>
    </source>
</evidence>
<organism evidence="3 4">
    <name type="scientific">Amycolatopsis suaedae</name>
    <dbReference type="NCBI Taxonomy" id="2510978"/>
    <lineage>
        <taxon>Bacteria</taxon>
        <taxon>Bacillati</taxon>
        <taxon>Actinomycetota</taxon>
        <taxon>Actinomycetes</taxon>
        <taxon>Pseudonocardiales</taxon>
        <taxon>Pseudonocardiaceae</taxon>
        <taxon>Amycolatopsis</taxon>
    </lineage>
</organism>
<dbReference type="EMBL" id="SFCC01000019">
    <property type="protein sequence ID" value="RZQ60089.1"/>
    <property type="molecule type" value="Genomic_DNA"/>
</dbReference>
<comment type="caution">
    <text evidence="3">The sequence shown here is derived from an EMBL/GenBank/DDBJ whole genome shotgun (WGS) entry which is preliminary data.</text>
</comment>
<dbReference type="AlphaFoldDB" id="A0A4Q7IZZ0"/>
<sequence length="268" mass="29835">MTEPEQPDDDVLSAGYGSLAHGVPPSVPGTIYALAINGGITVKPKQGRTLLFGRQREDVHVCVGEDDRKVSRLQGRLICDGGRWWMHNDGRVPIRLPGPRLLFPADEPFPLDEGYTAAFVPGSRDREHLLELFVTGSDVERPHAQPWEVTEPPKVWPLKPDERLALVALAQRYLLQEPRPQPRTWGQVAEQLSQLEPDAEKPWSAKRVEHLVVRVRTRLAKAGVAGLTREEVGEPVGNSLNDNLVRELLLTTSLVPPDLRLLDPPADR</sequence>
<protein>
    <submittedName>
        <fullName evidence="3">FHA domain-containing protein</fullName>
    </submittedName>
</protein>
<evidence type="ECO:0000256" key="1">
    <source>
        <dbReference type="ARBA" id="ARBA00022553"/>
    </source>
</evidence>
<evidence type="ECO:0000313" key="3">
    <source>
        <dbReference type="EMBL" id="RZQ60089.1"/>
    </source>
</evidence>
<dbReference type="InterPro" id="IPR000253">
    <property type="entry name" value="FHA_dom"/>
</dbReference>
<feature type="domain" description="FHA" evidence="2">
    <location>
        <begin position="50"/>
        <end position="101"/>
    </location>
</feature>
<keyword evidence="1" id="KW-0597">Phosphoprotein</keyword>
<dbReference type="OrthoDB" id="4213445at2"/>
<proteinExistence type="predicted"/>